<accession>A0A4Q7ZEN4</accession>
<evidence type="ECO:0000313" key="2">
    <source>
        <dbReference type="Proteomes" id="UP000292564"/>
    </source>
</evidence>
<dbReference type="RefSeq" id="WP_130507665.1">
    <property type="nucleotide sequence ID" value="NZ_SHKY01000001.1"/>
</dbReference>
<reference evidence="1 2" key="1">
    <citation type="submission" date="2019-02" db="EMBL/GenBank/DDBJ databases">
        <title>Sequencing the genomes of 1000 actinobacteria strains.</title>
        <authorList>
            <person name="Klenk H.-P."/>
        </authorList>
    </citation>
    <scope>NUCLEOTIDE SEQUENCE [LARGE SCALE GENOMIC DNA]</scope>
    <source>
        <strain evidence="1 2">DSM 45162</strain>
    </source>
</reference>
<dbReference type="EMBL" id="SHKY01000001">
    <property type="protein sequence ID" value="RZU48419.1"/>
    <property type="molecule type" value="Genomic_DNA"/>
</dbReference>
<evidence type="ECO:0008006" key="3">
    <source>
        <dbReference type="Google" id="ProtNLM"/>
    </source>
</evidence>
<sequence>MSAGAHHHHTLAPSGQGTVVLNIGADIGALIIHTPGSLHGHEIEVSPVDAPEVRTHAAVRARYVHDGVRFSVVIDSLRAGRYVIWRDAVTPLAEADVMGGSVTEYEWPQEGAAAA</sequence>
<evidence type="ECO:0000313" key="1">
    <source>
        <dbReference type="EMBL" id="RZU48419.1"/>
    </source>
</evidence>
<proteinExistence type="predicted"/>
<protein>
    <recommendedName>
        <fullName evidence="3">Phospholipase</fullName>
    </recommendedName>
</protein>
<organism evidence="1 2">
    <name type="scientific">Krasilnikovia cinnamomea</name>
    <dbReference type="NCBI Taxonomy" id="349313"/>
    <lineage>
        <taxon>Bacteria</taxon>
        <taxon>Bacillati</taxon>
        <taxon>Actinomycetota</taxon>
        <taxon>Actinomycetes</taxon>
        <taxon>Micromonosporales</taxon>
        <taxon>Micromonosporaceae</taxon>
        <taxon>Krasilnikovia</taxon>
    </lineage>
</organism>
<gene>
    <name evidence="1" type="ORF">EV385_0133</name>
</gene>
<comment type="caution">
    <text evidence="1">The sequence shown here is derived from an EMBL/GenBank/DDBJ whole genome shotgun (WGS) entry which is preliminary data.</text>
</comment>
<dbReference type="OrthoDB" id="161020at2"/>
<keyword evidence="2" id="KW-1185">Reference proteome</keyword>
<dbReference type="Proteomes" id="UP000292564">
    <property type="component" value="Unassembled WGS sequence"/>
</dbReference>
<dbReference type="AlphaFoldDB" id="A0A4Q7ZEN4"/>
<name>A0A4Q7ZEN4_9ACTN</name>